<keyword evidence="9" id="KW-1185">Reference proteome</keyword>
<evidence type="ECO:0000256" key="3">
    <source>
        <dbReference type="ARBA" id="ARBA00022989"/>
    </source>
</evidence>
<evidence type="ECO:0000256" key="5">
    <source>
        <dbReference type="SAM" id="Phobius"/>
    </source>
</evidence>
<evidence type="ECO:0000313" key="8">
    <source>
        <dbReference type="EMBL" id="KAF5357418.1"/>
    </source>
</evidence>
<reference evidence="8 9" key="1">
    <citation type="journal article" date="2020" name="ISME J.">
        <title>Uncovering the hidden diversity of litter-decomposition mechanisms in mushroom-forming fungi.</title>
        <authorList>
            <person name="Floudas D."/>
            <person name="Bentzer J."/>
            <person name="Ahren D."/>
            <person name="Johansson T."/>
            <person name="Persson P."/>
            <person name="Tunlid A."/>
        </authorList>
    </citation>
    <scope>NUCLEOTIDE SEQUENCE [LARGE SCALE GENOMIC DNA]</scope>
    <source>
        <strain evidence="8 9">CBS 291.85</strain>
    </source>
</reference>
<dbReference type="InterPro" id="IPR025256">
    <property type="entry name" value="TM7S3/TM198-like_dom"/>
</dbReference>
<feature type="domain" description="TM7S3/TM198-like" evidence="7">
    <location>
        <begin position="90"/>
        <end position="294"/>
    </location>
</feature>
<feature type="transmembrane region" description="Helical" evidence="5">
    <location>
        <begin position="164"/>
        <end position="182"/>
    </location>
</feature>
<feature type="transmembrane region" description="Helical" evidence="5">
    <location>
        <begin position="84"/>
        <end position="101"/>
    </location>
</feature>
<evidence type="ECO:0000313" key="9">
    <source>
        <dbReference type="Proteomes" id="UP000559256"/>
    </source>
</evidence>
<dbReference type="Proteomes" id="UP000559256">
    <property type="component" value="Unassembled WGS sequence"/>
</dbReference>
<feature type="signal peptide" evidence="6">
    <location>
        <begin position="1"/>
        <end position="22"/>
    </location>
</feature>
<dbReference type="Pfam" id="PF13886">
    <property type="entry name" value="TM7S3_TM198"/>
    <property type="match status" value="1"/>
</dbReference>
<dbReference type="GO" id="GO:0016020">
    <property type="term" value="C:membrane"/>
    <property type="evidence" value="ECO:0007669"/>
    <property type="project" value="UniProtKB-SubCell"/>
</dbReference>
<dbReference type="OrthoDB" id="3359595at2759"/>
<accession>A0A8H5G363</accession>
<dbReference type="AlphaFoldDB" id="A0A8H5G363"/>
<name>A0A8H5G363_9AGAR</name>
<comment type="subcellular location">
    <subcellularLocation>
        <location evidence="1">Membrane</location>
        <topology evidence="1">Multi-pass membrane protein</topology>
    </subcellularLocation>
</comment>
<feature type="transmembrane region" description="Helical" evidence="5">
    <location>
        <begin position="194"/>
        <end position="214"/>
    </location>
</feature>
<evidence type="ECO:0000256" key="6">
    <source>
        <dbReference type="SAM" id="SignalP"/>
    </source>
</evidence>
<evidence type="ECO:0000259" key="7">
    <source>
        <dbReference type="Pfam" id="PF13886"/>
    </source>
</evidence>
<organism evidence="8 9">
    <name type="scientific">Tetrapyrgos nigripes</name>
    <dbReference type="NCBI Taxonomy" id="182062"/>
    <lineage>
        <taxon>Eukaryota</taxon>
        <taxon>Fungi</taxon>
        <taxon>Dikarya</taxon>
        <taxon>Basidiomycota</taxon>
        <taxon>Agaricomycotina</taxon>
        <taxon>Agaricomycetes</taxon>
        <taxon>Agaricomycetidae</taxon>
        <taxon>Agaricales</taxon>
        <taxon>Marasmiineae</taxon>
        <taxon>Marasmiaceae</taxon>
        <taxon>Tetrapyrgos</taxon>
    </lineage>
</organism>
<protein>
    <recommendedName>
        <fullName evidence="7">TM7S3/TM198-like domain-containing protein</fullName>
    </recommendedName>
</protein>
<keyword evidence="4 5" id="KW-0472">Membrane</keyword>
<feature type="chain" id="PRO_5034062351" description="TM7S3/TM198-like domain-containing protein" evidence="6">
    <location>
        <begin position="23"/>
        <end position="344"/>
    </location>
</feature>
<feature type="transmembrane region" description="Helical" evidence="5">
    <location>
        <begin position="274"/>
        <end position="293"/>
    </location>
</feature>
<feature type="transmembrane region" description="Helical" evidence="5">
    <location>
        <begin position="108"/>
        <end position="126"/>
    </location>
</feature>
<evidence type="ECO:0000256" key="2">
    <source>
        <dbReference type="ARBA" id="ARBA00022692"/>
    </source>
</evidence>
<comment type="caution">
    <text evidence="8">The sequence shown here is derived from an EMBL/GenBank/DDBJ whole genome shotgun (WGS) entry which is preliminary data.</text>
</comment>
<proteinExistence type="predicted"/>
<keyword evidence="2 5" id="KW-0812">Transmembrane</keyword>
<keyword evidence="6" id="KW-0732">Signal</keyword>
<keyword evidence="3 5" id="KW-1133">Transmembrane helix</keyword>
<sequence>MTTAAAIVWLLVCQLLFGHASASALSFPRSLSTGIVTPFVLAPRDIEIRPLPDGTSQVVDTSKNRIIPQGLATDGSGSGFQGPAIIWIIYLLALGVPLAIAGIRGWRFTTGVALALAAAVCAWAAIINSVNEVGVSDFVLILVILAFSFLGFIMGIFEFARVGATGILGVVGGLAFGMRVVLLKDGLLFSAKSLYFLNWIIAGFFGAAGGLTIIWWQRLGLLFACASSGTFLTVLGVDLILYEQSGLSRGLRFLFDRNSSHIEDILGNGYHPTLITVIMLAVSMGVVPLLALLQHRIFPQPFRRKTVESDEELAIDDPTTQLRMFSPASRPATFFLSKMSRFSL</sequence>
<dbReference type="EMBL" id="JAACJM010000052">
    <property type="protein sequence ID" value="KAF5357418.1"/>
    <property type="molecule type" value="Genomic_DNA"/>
</dbReference>
<gene>
    <name evidence="8" type="ORF">D9758_005934</name>
</gene>
<feature type="transmembrane region" description="Helical" evidence="5">
    <location>
        <begin position="221"/>
        <end position="242"/>
    </location>
</feature>
<evidence type="ECO:0000256" key="4">
    <source>
        <dbReference type="ARBA" id="ARBA00023136"/>
    </source>
</evidence>
<evidence type="ECO:0000256" key="1">
    <source>
        <dbReference type="ARBA" id="ARBA00004141"/>
    </source>
</evidence>
<feature type="transmembrane region" description="Helical" evidence="5">
    <location>
        <begin position="138"/>
        <end position="157"/>
    </location>
</feature>